<dbReference type="InterPro" id="IPR015946">
    <property type="entry name" value="KH_dom-like_a/b"/>
</dbReference>
<proteinExistence type="predicted"/>
<evidence type="ECO:0000256" key="1">
    <source>
        <dbReference type="ARBA" id="ARBA00022741"/>
    </source>
</evidence>
<evidence type="ECO:0000256" key="2">
    <source>
        <dbReference type="ARBA" id="ARBA00022840"/>
    </source>
</evidence>
<feature type="domain" description="KH type-2" evidence="6">
    <location>
        <begin position="256"/>
        <end position="302"/>
    </location>
</feature>
<dbReference type="PROSITE" id="PS50084">
    <property type="entry name" value="KH_TYPE_1"/>
    <property type="match status" value="1"/>
</dbReference>
<dbReference type="Gene3D" id="3.30.300.20">
    <property type="match status" value="1"/>
</dbReference>
<comment type="caution">
    <text evidence="7">The sequence shown here is derived from an EMBL/GenBank/DDBJ whole genome shotgun (WGS) entry which is preliminary data.</text>
</comment>
<keyword evidence="3 4" id="KW-0694">RNA-binding</keyword>
<dbReference type="InterPro" id="IPR004044">
    <property type="entry name" value="KH_dom_type_2"/>
</dbReference>
<protein>
    <submittedName>
        <fullName evidence="7">PhoH family protein</fullName>
    </submittedName>
</protein>
<evidence type="ECO:0000259" key="6">
    <source>
        <dbReference type="Pfam" id="PF07650"/>
    </source>
</evidence>
<dbReference type="AlphaFoldDB" id="A0A7C2VNW6"/>
<dbReference type="GO" id="GO:0005524">
    <property type="term" value="F:ATP binding"/>
    <property type="evidence" value="ECO:0007669"/>
    <property type="project" value="UniProtKB-KW"/>
</dbReference>
<dbReference type="GO" id="GO:0003723">
    <property type="term" value="F:RNA binding"/>
    <property type="evidence" value="ECO:0007669"/>
    <property type="project" value="UniProtKB-UniRule"/>
</dbReference>
<evidence type="ECO:0000256" key="3">
    <source>
        <dbReference type="ARBA" id="ARBA00022884"/>
    </source>
</evidence>
<organism evidence="7">
    <name type="scientific">Ignisphaera aggregans</name>
    <dbReference type="NCBI Taxonomy" id="334771"/>
    <lineage>
        <taxon>Archaea</taxon>
        <taxon>Thermoproteota</taxon>
        <taxon>Thermoprotei</taxon>
        <taxon>Desulfurococcales</taxon>
        <taxon>Desulfurococcaceae</taxon>
        <taxon>Ignisphaera</taxon>
    </lineage>
</organism>
<dbReference type="InterPro" id="IPR051451">
    <property type="entry name" value="PhoH2-like"/>
</dbReference>
<name>A0A7C2VNW6_9CREN</name>
<dbReference type="Pfam" id="PF02562">
    <property type="entry name" value="PhoH"/>
    <property type="match status" value="1"/>
</dbReference>
<dbReference type="SUPFAM" id="SSF52540">
    <property type="entry name" value="P-loop containing nucleoside triphosphate hydrolases"/>
    <property type="match status" value="1"/>
</dbReference>
<evidence type="ECO:0000256" key="4">
    <source>
        <dbReference type="PROSITE-ProRule" id="PRU00117"/>
    </source>
</evidence>
<dbReference type="InterPro" id="IPR003714">
    <property type="entry name" value="PhoH"/>
</dbReference>
<evidence type="ECO:0000313" key="7">
    <source>
        <dbReference type="EMBL" id="HEW52968.1"/>
    </source>
</evidence>
<gene>
    <name evidence="7" type="ORF">ENO77_02190</name>
</gene>
<accession>A0A7C2VNW6</accession>
<evidence type="ECO:0000259" key="5">
    <source>
        <dbReference type="Pfam" id="PF02562"/>
    </source>
</evidence>
<dbReference type="InterPro" id="IPR027417">
    <property type="entry name" value="P-loop_NTPase"/>
</dbReference>
<dbReference type="PANTHER" id="PTHR30473">
    <property type="entry name" value="PROTEIN PHOH"/>
    <property type="match status" value="1"/>
</dbReference>
<keyword evidence="2" id="KW-0067">ATP-binding</keyword>
<dbReference type="GO" id="GO:0005829">
    <property type="term" value="C:cytosol"/>
    <property type="evidence" value="ECO:0007669"/>
    <property type="project" value="TreeGrafter"/>
</dbReference>
<dbReference type="Pfam" id="PF07650">
    <property type="entry name" value="KH_2"/>
    <property type="match status" value="1"/>
</dbReference>
<feature type="domain" description="PhoH-like protein" evidence="5">
    <location>
        <begin position="7"/>
        <end position="208"/>
    </location>
</feature>
<dbReference type="Gene3D" id="3.40.50.300">
    <property type="entry name" value="P-loop containing nucleotide triphosphate hydrolases"/>
    <property type="match status" value="1"/>
</dbReference>
<dbReference type="EMBL" id="DSGT01000006">
    <property type="protein sequence ID" value="HEW52968.1"/>
    <property type="molecule type" value="Genomic_DNA"/>
</dbReference>
<dbReference type="PANTHER" id="PTHR30473:SF2">
    <property type="entry name" value="PIN DOMAIN-CONTAINING PROTEIN"/>
    <property type="match status" value="1"/>
</dbReference>
<keyword evidence="1" id="KW-0547">Nucleotide-binding</keyword>
<sequence length="379" mass="42963">MAVLENLRPLTPGQEEMYNALKDRTYEILGFFGPTGTGKSLFSLAYGIDGLLNNEYSRFIIIRPLVDVVTGQEIDAAKSPEAFAETMKNYIRDIIGNYIEWHKIESLIADGKIVLSDPRYLRGRSFDNAIVFLDDIQLMKPESIIEAVIRVGKNSRLIVAGDPVFQAIREVEQDPAAVIREVLLSEEKSYVVDLGIKDIVREGAKRGLRFLLEYKLRSRSLSEEEKRIYDIVKAKSPDADIITVIDLTEAKKAYEISQDYVPDSLIIVKQGHMGRLVGRGGERINNAEKELGKRLRGVELNLDFKDMVRALHPTSWIWKHITEVDFAGPNLQIKVYEDVIGPAVGQRGSYVRFLDTVFRRLIGVGVRIVAVEREKKKRK</sequence>
<reference evidence="7" key="1">
    <citation type="journal article" date="2020" name="mSystems">
        <title>Genome- and Community-Level Interaction Insights into Carbon Utilization and Element Cycling Functions of Hydrothermarchaeota in Hydrothermal Sediment.</title>
        <authorList>
            <person name="Zhou Z."/>
            <person name="Liu Y."/>
            <person name="Xu W."/>
            <person name="Pan J."/>
            <person name="Luo Z.H."/>
            <person name="Li M."/>
        </authorList>
    </citation>
    <scope>NUCLEOTIDE SEQUENCE [LARGE SCALE GENOMIC DNA]</scope>
    <source>
        <strain evidence="7">SpSt-16</strain>
    </source>
</reference>